<dbReference type="GO" id="GO:0031965">
    <property type="term" value="C:nuclear membrane"/>
    <property type="evidence" value="ECO:0007669"/>
    <property type="project" value="UniProtKB-UniRule"/>
</dbReference>
<dbReference type="InterPro" id="IPR003140">
    <property type="entry name" value="PLipase/COase/thioEstase"/>
</dbReference>
<dbReference type="AlphaFoldDB" id="A0A9R1XYF1"/>
<accession>A0A9R1XYF1</accession>
<name>A0A9R1XYF1_LACSA</name>
<dbReference type="Gene3D" id="3.40.50.1820">
    <property type="entry name" value="alpha/beta hydrolase"/>
    <property type="match status" value="1"/>
</dbReference>
<dbReference type="GO" id="GO:0005643">
    <property type="term" value="C:nuclear pore"/>
    <property type="evidence" value="ECO:0007669"/>
    <property type="project" value="UniProtKB-SubCell"/>
</dbReference>
<keyword evidence="1" id="KW-0539">Nucleus</keyword>
<reference evidence="3 4" key="1">
    <citation type="journal article" date="2017" name="Nat. Commun.">
        <title>Genome assembly with in vitro proximity ligation data and whole-genome triplication in lettuce.</title>
        <authorList>
            <person name="Reyes-Chin-Wo S."/>
            <person name="Wang Z."/>
            <person name="Yang X."/>
            <person name="Kozik A."/>
            <person name="Arikit S."/>
            <person name="Song C."/>
            <person name="Xia L."/>
            <person name="Froenicke L."/>
            <person name="Lavelle D.O."/>
            <person name="Truco M.J."/>
            <person name="Xia R."/>
            <person name="Zhu S."/>
            <person name="Xu C."/>
            <person name="Xu H."/>
            <person name="Xu X."/>
            <person name="Cox K."/>
            <person name="Korf I."/>
            <person name="Meyers B.C."/>
            <person name="Michelmore R.W."/>
        </authorList>
    </citation>
    <scope>NUCLEOTIDE SEQUENCE [LARGE SCALE GENOMIC DNA]</scope>
    <source>
        <strain evidence="4">cv. Salinas</strain>
        <tissue evidence="3">Seedlings</tissue>
    </source>
</reference>
<keyword evidence="4" id="KW-1185">Reference proteome</keyword>
<dbReference type="GO" id="GO:0016787">
    <property type="term" value="F:hydrolase activity"/>
    <property type="evidence" value="ECO:0007669"/>
    <property type="project" value="InterPro"/>
</dbReference>
<organism evidence="3 4">
    <name type="scientific">Lactuca sativa</name>
    <name type="common">Garden lettuce</name>
    <dbReference type="NCBI Taxonomy" id="4236"/>
    <lineage>
        <taxon>Eukaryota</taxon>
        <taxon>Viridiplantae</taxon>
        <taxon>Streptophyta</taxon>
        <taxon>Embryophyta</taxon>
        <taxon>Tracheophyta</taxon>
        <taxon>Spermatophyta</taxon>
        <taxon>Magnoliopsida</taxon>
        <taxon>eudicotyledons</taxon>
        <taxon>Gunneridae</taxon>
        <taxon>Pentapetalae</taxon>
        <taxon>asterids</taxon>
        <taxon>campanulids</taxon>
        <taxon>Asterales</taxon>
        <taxon>Asteraceae</taxon>
        <taxon>Cichorioideae</taxon>
        <taxon>Cichorieae</taxon>
        <taxon>Lactucinae</taxon>
        <taxon>Lactuca</taxon>
    </lineage>
</organism>
<dbReference type="GO" id="GO:0015031">
    <property type="term" value="P:protein transport"/>
    <property type="evidence" value="ECO:0007669"/>
    <property type="project" value="UniProtKB-KW"/>
</dbReference>
<dbReference type="Proteomes" id="UP000235145">
    <property type="component" value="Unassembled WGS sequence"/>
</dbReference>
<dbReference type="Pfam" id="PF02230">
    <property type="entry name" value="Abhydrolase_2"/>
    <property type="match status" value="1"/>
</dbReference>
<comment type="subcellular location">
    <subcellularLocation>
        <location evidence="1">Nucleus</location>
        <location evidence="1">Nuclear pore complex</location>
    </subcellularLocation>
</comment>
<dbReference type="GO" id="GO:0051028">
    <property type="term" value="P:mRNA transport"/>
    <property type="evidence" value="ECO:0007669"/>
    <property type="project" value="UniProtKB-KW"/>
</dbReference>
<feature type="domain" description="Phospholipase/carboxylesterase/thioesterase" evidence="2">
    <location>
        <begin position="130"/>
        <end position="276"/>
    </location>
</feature>
<sequence length="285" mass="31836">MIAHATELLTPGNIQVEILLKEERHNVQLLLYCKQNIEICRLYNLDSVSPNDMKIAIMHHWKHGRKGSGIFWLQQAHDEVRLNRNAQKLFDFVGKLISDEYIFYKALNGILTVFISIVCRRKKHGRFKFWSQLLETLPLPNIKWICPTSHSQPLTLFGGFPTTAWFDVSDLSEDAHQDVESMDASAAHVLSLLSTEPPNIKLGVGGFSMGAATALYSATCFSHGKFGNGNSYSTYLDAIVGLSGWLPCAKDLSNKVEGEEAANRASSLPILLCHGKGKYFKNLII</sequence>
<evidence type="ECO:0000256" key="1">
    <source>
        <dbReference type="RuleBase" id="RU365073"/>
    </source>
</evidence>
<proteinExistence type="inferred from homology"/>
<evidence type="ECO:0000313" key="4">
    <source>
        <dbReference type="Proteomes" id="UP000235145"/>
    </source>
</evidence>
<keyword evidence="1" id="KW-0653">Protein transport</keyword>
<dbReference type="InterPro" id="IPR011502">
    <property type="entry name" value="Nucleoporin_Nup85"/>
</dbReference>
<dbReference type="Pfam" id="PF07575">
    <property type="entry name" value="Nucleopor_Nup85"/>
    <property type="match status" value="1"/>
</dbReference>
<keyword evidence="1" id="KW-0813">Transport</keyword>
<keyword evidence="1" id="KW-0906">Nuclear pore complex</keyword>
<dbReference type="SUPFAM" id="SSF53474">
    <property type="entry name" value="alpha/beta-Hydrolases"/>
    <property type="match status" value="1"/>
</dbReference>
<gene>
    <name evidence="3" type="ORF">LSAT_V11C100002510</name>
</gene>
<protein>
    <recommendedName>
        <fullName evidence="1">Nuclear pore complex protein Nup85</fullName>
    </recommendedName>
</protein>
<comment type="similarity">
    <text evidence="1">Belongs to the nucleoporin Nup85 family.</text>
</comment>
<dbReference type="PANTHER" id="PTHR46234">
    <property type="entry name" value="ALPHA/BETA-HYDROLASES SUPERFAMILY PROTEIN"/>
    <property type="match status" value="1"/>
</dbReference>
<dbReference type="EMBL" id="NBSK02000001">
    <property type="protein sequence ID" value="KAJ0228167.1"/>
    <property type="molecule type" value="Genomic_DNA"/>
</dbReference>
<evidence type="ECO:0000313" key="3">
    <source>
        <dbReference type="EMBL" id="KAJ0228167.1"/>
    </source>
</evidence>
<evidence type="ECO:0000259" key="2">
    <source>
        <dbReference type="Pfam" id="PF02230"/>
    </source>
</evidence>
<dbReference type="InterPro" id="IPR029058">
    <property type="entry name" value="AB_hydrolase_fold"/>
</dbReference>
<comment type="caution">
    <text evidence="3">The sequence shown here is derived from an EMBL/GenBank/DDBJ whole genome shotgun (WGS) entry which is preliminary data.</text>
</comment>
<comment type="subunit">
    <text evidence="1">Component of the nuclear pore complex (NPC).</text>
</comment>
<keyword evidence="1" id="KW-0509">mRNA transport</keyword>
<keyword evidence="1" id="KW-0472">Membrane</keyword>
<keyword evidence="1" id="KW-0811">Translocation</keyword>
<comment type="function">
    <text evidence="1">Functions as a component of the nuclear pore complex (NPC).</text>
</comment>